<comment type="caution">
    <text evidence="1">The sequence shown here is derived from an EMBL/GenBank/DDBJ whole genome shotgun (WGS) entry which is preliminary data.</text>
</comment>
<name>A0ABD5QKJ6_9EURY</name>
<dbReference type="EMBL" id="JBHSJG010000063">
    <property type="protein sequence ID" value="MFC4990182.1"/>
    <property type="molecule type" value="Genomic_DNA"/>
</dbReference>
<dbReference type="RefSeq" id="WP_114577606.1">
    <property type="nucleotide sequence ID" value="NZ_JAIVEF010000010.1"/>
</dbReference>
<accession>A0ABD5QKJ6</accession>
<evidence type="ECO:0000313" key="1">
    <source>
        <dbReference type="EMBL" id="MFC4990182.1"/>
    </source>
</evidence>
<dbReference type="Proteomes" id="UP001595925">
    <property type="component" value="Unassembled WGS sequence"/>
</dbReference>
<keyword evidence="2" id="KW-1185">Reference proteome</keyword>
<evidence type="ECO:0000313" key="2">
    <source>
        <dbReference type="Proteomes" id="UP001595925"/>
    </source>
</evidence>
<dbReference type="AlphaFoldDB" id="A0ABD5QKJ6"/>
<organism evidence="1 2">
    <name type="scientific">Saliphagus infecundisoli</name>
    <dbReference type="NCBI Taxonomy" id="1849069"/>
    <lineage>
        <taxon>Archaea</taxon>
        <taxon>Methanobacteriati</taxon>
        <taxon>Methanobacteriota</taxon>
        <taxon>Stenosarchaea group</taxon>
        <taxon>Halobacteria</taxon>
        <taxon>Halobacteriales</taxon>
        <taxon>Natrialbaceae</taxon>
        <taxon>Saliphagus</taxon>
    </lineage>
</organism>
<protein>
    <submittedName>
        <fullName evidence="1">Uncharacterized protein</fullName>
    </submittedName>
</protein>
<gene>
    <name evidence="1" type="ORF">ACFPFO_21030</name>
</gene>
<reference evidence="1 2" key="1">
    <citation type="journal article" date="2019" name="Int. J. Syst. Evol. Microbiol.">
        <title>The Global Catalogue of Microorganisms (GCM) 10K type strain sequencing project: providing services to taxonomists for standard genome sequencing and annotation.</title>
        <authorList>
            <consortium name="The Broad Institute Genomics Platform"/>
            <consortium name="The Broad Institute Genome Sequencing Center for Infectious Disease"/>
            <person name="Wu L."/>
            <person name="Ma J."/>
        </authorList>
    </citation>
    <scope>NUCLEOTIDE SEQUENCE [LARGE SCALE GENOMIC DNA]</scope>
    <source>
        <strain evidence="1 2">CGMCC 1.15824</strain>
    </source>
</reference>
<proteinExistence type="predicted"/>
<sequence length="388" mass="40506">MNETESRGGTDRRAIGRRRLLGSGLALAAGATFVEGIDDYVDDEFGTITYAFARPDGAPERGALEPRTREVSPRWHASVELALSARDRIVEAALDPIIDAAVVPGEYGEATASLDVTATEAVGEALEELVAPVAAGSGADLAVDVSVIDELSPRVELADGGGTPAGYQLRELSPEGIPGGVLCVTEVGSGTLSPAVIDADSGERFFATSNHVYGSGGAREHSHHGAEFGVLHGDQVYRIGSVGEGYPGADLVRVEPEGWYRPASRIERADPAQVIGQYTRVGLADLAARGEPLTKVGALSGRSSGPIHGVGAVTCYAGEVCKRGQLKWGGAEDLADGDSGSVSFHEDPENPDALLVAGINNARTWWPGGDFTWGTAAHHLRSEYGLHF</sequence>